<keyword evidence="1" id="KW-0812">Transmembrane</keyword>
<feature type="transmembrane region" description="Helical" evidence="1">
    <location>
        <begin position="154"/>
        <end position="179"/>
    </location>
</feature>
<accession>A0A6J6HKS6</accession>
<feature type="transmembrane region" description="Helical" evidence="1">
    <location>
        <begin position="115"/>
        <end position="134"/>
    </location>
</feature>
<keyword evidence="1" id="KW-0472">Membrane</keyword>
<proteinExistence type="predicted"/>
<evidence type="ECO:0000313" key="2">
    <source>
        <dbReference type="EMBL" id="CAB4611915.1"/>
    </source>
</evidence>
<sequence>MHGFTKSVASRLALSPVTLNTALAAASAIVALAFGLSTWDRWLRRHRAHELAWTIAMALFAIASMSLWWAEARGWSTVSFRLFFLFGAVINVPWLGLGTVFLLAGPRAGRITTQWLLVISGFAAGVILTAPIHGTIDPHSLPKGSDHFDALPRILAAVGSAVPAVVIFGGAAWSAWRILRGATPALTTSATRQVRSARQLALGNVFIALGAATLSASGTFSGRLGADRAFAVTLFVGIVILFAGFLVASNATTSPSATRNAVLSR</sequence>
<reference evidence="2" key="1">
    <citation type="submission" date="2020-05" db="EMBL/GenBank/DDBJ databases">
        <authorList>
            <person name="Chiriac C."/>
            <person name="Salcher M."/>
            <person name="Ghai R."/>
            <person name="Kavagutti S V."/>
        </authorList>
    </citation>
    <scope>NUCLEOTIDE SEQUENCE</scope>
</reference>
<feature type="transmembrane region" description="Helical" evidence="1">
    <location>
        <begin position="20"/>
        <end position="39"/>
    </location>
</feature>
<name>A0A6J6HKS6_9ZZZZ</name>
<feature type="transmembrane region" description="Helical" evidence="1">
    <location>
        <begin position="200"/>
        <end position="217"/>
    </location>
</feature>
<dbReference type="AlphaFoldDB" id="A0A6J6HKS6"/>
<organism evidence="2">
    <name type="scientific">freshwater metagenome</name>
    <dbReference type="NCBI Taxonomy" id="449393"/>
    <lineage>
        <taxon>unclassified sequences</taxon>
        <taxon>metagenomes</taxon>
        <taxon>ecological metagenomes</taxon>
    </lineage>
</organism>
<feature type="transmembrane region" description="Helical" evidence="1">
    <location>
        <begin position="51"/>
        <end position="70"/>
    </location>
</feature>
<evidence type="ECO:0000256" key="1">
    <source>
        <dbReference type="SAM" id="Phobius"/>
    </source>
</evidence>
<keyword evidence="1" id="KW-1133">Transmembrane helix</keyword>
<feature type="transmembrane region" description="Helical" evidence="1">
    <location>
        <begin position="229"/>
        <end position="249"/>
    </location>
</feature>
<feature type="transmembrane region" description="Helical" evidence="1">
    <location>
        <begin position="82"/>
        <end position="103"/>
    </location>
</feature>
<dbReference type="EMBL" id="CAEZUZ010000035">
    <property type="protein sequence ID" value="CAB4611915.1"/>
    <property type="molecule type" value="Genomic_DNA"/>
</dbReference>
<gene>
    <name evidence="2" type="ORF">UFOPK1889_00343</name>
</gene>
<protein>
    <submittedName>
        <fullName evidence="2">Unannotated protein</fullName>
    </submittedName>
</protein>